<dbReference type="PANTHER" id="PTHR15641">
    <property type="entry name" value="ELONGATOR COMPLEX PROTEIN 5"/>
    <property type="match status" value="1"/>
</dbReference>
<dbReference type="GO" id="GO:0002098">
    <property type="term" value="P:tRNA wobble uridine modification"/>
    <property type="evidence" value="ECO:0007669"/>
    <property type="project" value="InterPro"/>
</dbReference>
<protein>
    <recommendedName>
        <fullName evidence="5">Elongator complex protein 5</fullName>
    </recommendedName>
</protein>
<feature type="region of interest" description="Disordered" evidence="9">
    <location>
        <begin position="198"/>
        <end position="231"/>
    </location>
</feature>
<dbReference type="UniPathway" id="UPA00988"/>
<evidence type="ECO:0000313" key="11">
    <source>
        <dbReference type="RefSeq" id="XP_017023041.1"/>
    </source>
</evidence>
<evidence type="ECO:0000256" key="3">
    <source>
        <dbReference type="ARBA" id="ARBA00005043"/>
    </source>
</evidence>
<feature type="region of interest" description="Disordered" evidence="9">
    <location>
        <begin position="249"/>
        <end position="283"/>
    </location>
</feature>
<dbReference type="OrthoDB" id="166907at2759"/>
<comment type="pathway">
    <text evidence="3">tRNA modification; 5-methoxycarbonylmethyl-2-thiouridine-tRNA biosynthesis.</text>
</comment>
<dbReference type="GO" id="GO:0005634">
    <property type="term" value="C:nucleus"/>
    <property type="evidence" value="ECO:0007669"/>
    <property type="project" value="UniProtKB-SubCell"/>
</dbReference>
<keyword evidence="6" id="KW-0963">Cytoplasm</keyword>
<evidence type="ECO:0000313" key="10">
    <source>
        <dbReference type="Proteomes" id="UP001652661"/>
    </source>
</evidence>
<evidence type="ECO:0000256" key="8">
    <source>
        <dbReference type="ARBA" id="ARBA00023242"/>
    </source>
</evidence>
<dbReference type="OMA" id="DLLCYQS"/>
<feature type="compositionally biased region" description="Acidic residues" evidence="9">
    <location>
        <begin position="267"/>
        <end position="283"/>
    </location>
</feature>
<keyword evidence="8" id="KW-0539">Nucleus</keyword>
<accession>A0A6P4IJW5</accession>
<evidence type="ECO:0000256" key="2">
    <source>
        <dbReference type="ARBA" id="ARBA00004496"/>
    </source>
</evidence>
<dbReference type="GO" id="GO:0005829">
    <property type="term" value="C:cytosol"/>
    <property type="evidence" value="ECO:0007669"/>
    <property type="project" value="TreeGrafter"/>
</dbReference>
<comment type="similarity">
    <text evidence="4">Belongs to the ELP5 family.</text>
</comment>
<evidence type="ECO:0000256" key="5">
    <source>
        <dbReference type="ARBA" id="ARBA00020264"/>
    </source>
</evidence>
<name>A0A6P4IJW5_DROKI</name>
<sequence length="283" mass="31031">MLSNLVVTKQKVVLVIDELNRERIAPKFIGSLLHEQGQGADTIKAMPAGIHLKHVASFNALVTECANYNNVNNNNNSSIQSVEAGDLDAPASKTTGYNVILPTLADLLCYQSPAFIFGFLNRLRRSEYVRRVFLWASPQHLQHPHAAYILAGCEYLAELVLRLETDTRLSLISRKPGGGVTNRRYACQVSKTQFEVTPLDGGGGSLSPAAGSPNKQATPEVEQTPEPASSTFKIELDEDEVVARNALTLPYERTSEPSEGNIIYTPDADDDFDEEDPDEDLCI</sequence>
<dbReference type="PANTHER" id="PTHR15641:SF1">
    <property type="entry name" value="ELONGATOR COMPLEX PROTEIN 5"/>
    <property type="match status" value="1"/>
</dbReference>
<proteinExistence type="inferred from homology"/>
<evidence type="ECO:0000256" key="4">
    <source>
        <dbReference type="ARBA" id="ARBA00009567"/>
    </source>
</evidence>
<keyword evidence="7" id="KW-0819">tRNA processing</keyword>
<comment type="subcellular location">
    <subcellularLocation>
        <location evidence="2">Cytoplasm</location>
    </subcellularLocation>
    <subcellularLocation>
        <location evidence="1">Nucleus</location>
    </subcellularLocation>
</comment>
<dbReference type="GO" id="GO:0033588">
    <property type="term" value="C:elongator holoenzyme complex"/>
    <property type="evidence" value="ECO:0007669"/>
    <property type="project" value="InterPro"/>
</dbReference>
<dbReference type="RefSeq" id="XP_017023041.1">
    <property type="nucleotide sequence ID" value="XM_017167552.2"/>
</dbReference>
<organism evidence="10 11">
    <name type="scientific">Drosophila kikkawai</name>
    <name type="common">Fruit fly</name>
    <dbReference type="NCBI Taxonomy" id="30033"/>
    <lineage>
        <taxon>Eukaryota</taxon>
        <taxon>Metazoa</taxon>
        <taxon>Ecdysozoa</taxon>
        <taxon>Arthropoda</taxon>
        <taxon>Hexapoda</taxon>
        <taxon>Insecta</taxon>
        <taxon>Pterygota</taxon>
        <taxon>Neoptera</taxon>
        <taxon>Endopterygota</taxon>
        <taxon>Diptera</taxon>
        <taxon>Brachycera</taxon>
        <taxon>Muscomorpha</taxon>
        <taxon>Ephydroidea</taxon>
        <taxon>Drosophilidae</taxon>
        <taxon>Drosophila</taxon>
        <taxon>Sophophora</taxon>
    </lineage>
</organism>
<dbReference type="GO" id="GO:0000049">
    <property type="term" value="F:tRNA binding"/>
    <property type="evidence" value="ECO:0007669"/>
    <property type="project" value="TreeGrafter"/>
</dbReference>
<dbReference type="Proteomes" id="UP001652661">
    <property type="component" value="Chromosome 3L"/>
</dbReference>
<evidence type="ECO:0000256" key="1">
    <source>
        <dbReference type="ARBA" id="ARBA00004123"/>
    </source>
</evidence>
<evidence type="ECO:0000256" key="7">
    <source>
        <dbReference type="ARBA" id="ARBA00022694"/>
    </source>
</evidence>
<evidence type="ECO:0000256" key="6">
    <source>
        <dbReference type="ARBA" id="ARBA00022490"/>
    </source>
</evidence>
<dbReference type="AlphaFoldDB" id="A0A6P4IJW5"/>
<keyword evidence="10" id="KW-1185">Reference proteome</keyword>
<evidence type="ECO:0000256" key="9">
    <source>
        <dbReference type="SAM" id="MobiDB-lite"/>
    </source>
</evidence>
<dbReference type="InterPro" id="IPR019519">
    <property type="entry name" value="Elp5"/>
</dbReference>
<gene>
    <name evidence="11" type="primary">Elp5</name>
</gene>
<reference evidence="11" key="1">
    <citation type="submission" date="2025-08" db="UniProtKB">
        <authorList>
            <consortium name="RefSeq"/>
        </authorList>
    </citation>
    <scope>IDENTIFICATION</scope>
    <source>
        <strain evidence="11">14028-0561.14</strain>
        <tissue evidence="11">Whole fly</tissue>
    </source>
</reference>